<evidence type="ECO:0000313" key="15">
    <source>
        <dbReference type="EMBL" id="SZX63649.1"/>
    </source>
</evidence>
<gene>
    <name evidence="15" type="ORF">BQ4739_LOCUS4203</name>
</gene>
<dbReference type="GO" id="GO:0009507">
    <property type="term" value="C:chloroplast"/>
    <property type="evidence" value="ECO:0007669"/>
    <property type="project" value="UniProtKB-SubCell"/>
</dbReference>
<comment type="catalytic activity">
    <reaction evidence="1">
        <text>[(1-&gt;4)-alpha-D-glucosyl](n) + ADP-alpha-D-glucose = [(1-&gt;4)-alpha-D-glucosyl](n+1) + ADP + H(+)</text>
        <dbReference type="Rhea" id="RHEA:18189"/>
        <dbReference type="Rhea" id="RHEA-COMP:9584"/>
        <dbReference type="Rhea" id="RHEA-COMP:9587"/>
        <dbReference type="ChEBI" id="CHEBI:15378"/>
        <dbReference type="ChEBI" id="CHEBI:15444"/>
        <dbReference type="ChEBI" id="CHEBI:57498"/>
        <dbReference type="ChEBI" id="CHEBI:456216"/>
        <dbReference type="EC" id="2.4.1.21"/>
    </reaction>
</comment>
<dbReference type="Gene3D" id="3.40.50.2000">
    <property type="entry name" value="Glycogen Phosphorylase B"/>
    <property type="match status" value="2"/>
</dbReference>
<dbReference type="STRING" id="3088.A0A383VFU0"/>
<evidence type="ECO:0000256" key="2">
    <source>
        <dbReference type="ARBA" id="ARBA00004727"/>
    </source>
</evidence>
<evidence type="ECO:0000259" key="14">
    <source>
        <dbReference type="Pfam" id="PF08323"/>
    </source>
</evidence>
<feature type="compositionally biased region" description="Pro residues" evidence="12">
    <location>
        <begin position="170"/>
        <end position="182"/>
    </location>
</feature>
<comment type="similarity">
    <text evidence="3 11">Belongs to the glycosyltransferase 1 family. Bacterial/plant glycogen synthase subfamily.</text>
</comment>
<evidence type="ECO:0000256" key="3">
    <source>
        <dbReference type="ARBA" id="ARBA00010281"/>
    </source>
</evidence>
<evidence type="ECO:0000256" key="8">
    <source>
        <dbReference type="ARBA" id="ARBA00022922"/>
    </source>
</evidence>
<dbReference type="FunFam" id="3.40.50.2000:FF:000025">
    <property type="entry name" value="Starch synthase, chloroplastic/amyloplastic"/>
    <property type="match status" value="1"/>
</dbReference>
<feature type="compositionally biased region" description="Polar residues" evidence="12">
    <location>
        <begin position="84"/>
        <end position="97"/>
    </location>
</feature>
<feature type="compositionally biased region" description="Low complexity" evidence="12">
    <location>
        <begin position="114"/>
        <end position="127"/>
    </location>
</feature>
<dbReference type="EC" id="2.4.1.-" evidence="11"/>
<dbReference type="FunFam" id="3.40.50.2000:FF:000048">
    <property type="entry name" value="Starch synthase, chloroplastic/amyloplastic"/>
    <property type="match status" value="1"/>
</dbReference>
<evidence type="ECO:0000256" key="11">
    <source>
        <dbReference type="RuleBase" id="RU361232"/>
    </source>
</evidence>
<name>A0A383VFU0_TETOB</name>
<keyword evidence="7" id="KW-0808">Transferase</keyword>
<dbReference type="CDD" id="cd03791">
    <property type="entry name" value="GT5_Glycogen_synthase_DULL1-like"/>
    <property type="match status" value="1"/>
</dbReference>
<keyword evidence="10 11" id="KW-0035">Amyloplast</keyword>
<evidence type="ECO:0000256" key="7">
    <source>
        <dbReference type="ARBA" id="ARBA00022679"/>
    </source>
</evidence>
<dbReference type="AlphaFoldDB" id="A0A383VFU0"/>
<dbReference type="GO" id="GO:0004373">
    <property type="term" value="F:alpha-1,4-glucan glucosyltransferase (UDP-glucose donor) activity"/>
    <property type="evidence" value="ECO:0007669"/>
    <property type="project" value="InterPro"/>
</dbReference>
<dbReference type="NCBIfam" id="TIGR02095">
    <property type="entry name" value="glgA"/>
    <property type="match status" value="1"/>
</dbReference>
<keyword evidence="5" id="KW-0934">Plastid</keyword>
<dbReference type="HAMAP" id="MF_00484">
    <property type="entry name" value="Glycogen_synth"/>
    <property type="match status" value="1"/>
</dbReference>
<feature type="domain" description="Starch synthase catalytic" evidence="14">
    <location>
        <begin position="212"/>
        <end position="455"/>
    </location>
</feature>
<feature type="domain" description="Glycosyl transferase family 1" evidence="13">
    <location>
        <begin position="513"/>
        <end position="663"/>
    </location>
</feature>
<dbReference type="Proteomes" id="UP000256970">
    <property type="component" value="Unassembled WGS sequence"/>
</dbReference>
<evidence type="ECO:0000313" key="16">
    <source>
        <dbReference type="Proteomes" id="UP000256970"/>
    </source>
</evidence>
<dbReference type="EMBL" id="FNXT01000336">
    <property type="protein sequence ID" value="SZX63649.1"/>
    <property type="molecule type" value="Genomic_DNA"/>
</dbReference>
<proteinExistence type="inferred from homology"/>
<sequence length="702" mass="78171">MHSTLRASRAGCGASSAVRGPVASVPAKLAHSKRFRGSAQVVRADPTASGDVELWELHEELLREIEERKQHQARLLDQLNSIQVPSINTPSPTFTNNAPRMATMAPPPPPAAPAAPSSSSSGSSTFMPPKPPAHRQLERLKPVAQPQPSAPPPSFAQQVLQPVKPQQLMTPPPVQAPPPRPQQPVYEPYQPDQGAEDAPPAEPPLAGENVMNIVMVGAECAPWSKTGGLGDVMGALPKAFARRGHRVMVVAPRYEIYDDAWETGIRRIFRVMNQDVEVGYFHAFLDGVDYVFVDHPSFHFRAKDIYGGERQEIQFRCALLCKAALESVWHVPCGGIAYGDTNTVFIANDWHTALLPVYLQAHYRDYEQMKFSRAVFVIHNMAHQGRGPFVETEQLELPDNYREVFRLYDPIGGEHMNIMKAGLQFSHRIVAVSEGYAWECQTQEGGWGLDAIIRENTWKLRGIVNGIDYKEWSPMSDPHLTSDGYTQYDMDTLAEGKRQCKMALQKELGLPVDPDVPLLGFIGRLDYQKGVDLIRDSHGWLMGQGAQLVMLGSGRADLEADLRSMEASNRDKTRSWVGFSVKMAHRITAGVDMLLMPSRFEPCGLNQLYAMAYGTVPIVHAVGGLRDTVTPFNPFENKGTGWTFERADAEQMRHAVGNALETYRKYRPSFRDLQLRGMAQDLSWDHAAALYEEVLVAAKFQW</sequence>
<keyword evidence="16" id="KW-1185">Reference proteome</keyword>
<feature type="region of interest" description="Disordered" evidence="12">
    <location>
        <begin position="167"/>
        <end position="206"/>
    </location>
</feature>
<dbReference type="Pfam" id="PF08323">
    <property type="entry name" value="Glyco_transf_5"/>
    <property type="match status" value="1"/>
</dbReference>
<feature type="compositionally biased region" description="Low complexity" evidence="12">
    <location>
        <begin position="183"/>
        <end position="198"/>
    </location>
</feature>
<evidence type="ECO:0000256" key="10">
    <source>
        <dbReference type="ARBA" id="ARBA00023234"/>
    </source>
</evidence>
<dbReference type="Pfam" id="PF00534">
    <property type="entry name" value="Glycos_transf_1"/>
    <property type="match status" value="1"/>
</dbReference>
<dbReference type="SUPFAM" id="SSF53756">
    <property type="entry name" value="UDP-Glycosyltransferase/glycogen phosphorylase"/>
    <property type="match status" value="1"/>
</dbReference>
<protein>
    <recommendedName>
        <fullName evidence="11">Starch synthase, chloroplastic/amyloplastic</fullName>
        <ecNumber evidence="11">2.4.1.-</ecNumber>
    </recommendedName>
</protein>
<dbReference type="GO" id="GO:0010021">
    <property type="term" value="P:amylopectin biosynthetic process"/>
    <property type="evidence" value="ECO:0007669"/>
    <property type="project" value="UniProtKB-ARBA"/>
</dbReference>
<dbReference type="UniPathway" id="UPA00152"/>
<reference evidence="15 16" key="1">
    <citation type="submission" date="2016-10" db="EMBL/GenBank/DDBJ databases">
        <authorList>
            <person name="Cai Z."/>
        </authorList>
    </citation>
    <scope>NUCLEOTIDE SEQUENCE [LARGE SCALE GENOMIC DNA]</scope>
</reference>
<evidence type="ECO:0000256" key="12">
    <source>
        <dbReference type="SAM" id="MobiDB-lite"/>
    </source>
</evidence>
<dbReference type="PANTHER" id="PTHR45825:SF2">
    <property type="entry name" value="STARCH SYNTHASE 2, CHLOROPLASTIC_AMYLOPLASTIC"/>
    <property type="match status" value="1"/>
</dbReference>
<keyword evidence="4 11" id="KW-0150">Chloroplast</keyword>
<comment type="subcellular location">
    <subcellularLocation>
        <location evidence="11">Plastid</location>
        <location evidence="11">Chloroplast</location>
    </subcellularLocation>
    <subcellularLocation>
        <location evidence="11">Plastid</location>
        <location evidence="11">Amyloplast</location>
    </subcellularLocation>
</comment>
<keyword evidence="9" id="KW-0809">Transit peptide</keyword>
<keyword evidence="6 11" id="KW-0328">Glycosyltransferase</keyword>
<dbReference type="GO" id="GO:0019252">
    <property type="term" value="P:starch biosynthetic process"/>
    <property type="evidence" value="ECO:0007669"/>
    <property type="project" value="UniProtKB-UniRule"/>
</dbReference>
<feature type="region of interest" description="Disordered" evidence="12">
    <location>
        <begin position="84"/>
        <end position="134"/>
    </location>
</feature>
<comment type="pathway">
    <text evidence="2 11">Glycan biosynthesis; starch biosynthesis.</text>
</comment>
<keyword evidence="8 11" id="KW-0750">Starch biosynthesis</keyword>
<organism evidence="15 16">
    <name type="scientific">Tetradesmus obliquus</name>
    <name type="common">Green alga</name>
    <name type="synonym">Acutodesmus obliquus</name>
    <dbReference type="NCBI Taxonomy" id="3088"/>
    <lineage>
        <taxon>Eukaryota</taxon>
        <taxon>Viridiplantae</taxon>
        <taxon>Chlorophyta</taxon>
        <taxon>core chlorophytes</taxon>
        <taxon>Chlorophyceae</taxon>
        <taxon>CS clade</taxon>
        <taxon>Sphaeropleales</taxon>
        <taxon>Scenedesmaceae</taxon>
        <taxon>Tetradesmus</taxon>
    </lineage>
</organism>
<dbReference type="InterPro" id="IPR013534">
    <property type="entry name" value="Starch_synth_cat_dom"/>
</dbReference>
<accession>A0A383VFU0</accession>
<dbReference type="InterPro" id="IPR011835">
    <property type="entry name" value="GS/SS"/>
</dbReference>
<dbReference type="GO" id="GO:0009011">
    <property type="term" value="F:alpha-1,4-glucan glucosyltransferase (ADP-glucose donor) activity"/>
    <property type="evidence" value="ECO:0007669"/>
    <property type="project" value="UniProtKB-EC"/>
</dbReference>
<evidence type="ECO:0000256" key="6">
    <source>
        <dbReference type="ARBA" id="ARBA00022676"/>
    </source>
</evidence>
<dbReference type="PANTHER" id="PTHR45825">
    <property type="entry name" value="GRANULE-BOUND STARCH SYNTHASE 1, CHLOROPLASTIC/AMYLOPLASTIC"/>
    <property type="match status" value="1"/>
</dbReference>
<evidence type="ECO:0000256" key="4">
    <source>
        <dbReference type="ARBA" id="ARBA00022528"/>
    </source>
</evidence>
<evidence type="ECO:0000259" key="13">
    <source>
        <dbReference type="Pfam" id="PF00534"/>
    </source>
</evidence>
<dbReference type="InterPro" id="IPR001296">
    <property type="entry name" value="Glyco_trans_1"/>
</dbReference>
<dbReference type="GO" id="GO:0009501">
    <property type="term" value="C:amyloplast"/>
    <property type="evidence" value="ECO:0007669"/>
    <property type="project" value="UniProtKB-SubCell"/>
</dbReference>
<evidence type="ECO:0000256" key="9">
    <source>
        <dbReference type="ARBA" id="ARBA00022946"/>
    </source>
</evidence>
<evidence type="ECO:0000256" key="1">
    <source>
        <dbReference type="ARBA" id="ARBA00001478"/>
    </source>
</evidence>
<evidence type="ECO:0000256" key="5">
    <source>
        <dbReference type="ARBA" id="ARBA00022640"/>
    </source>
</evidence>